<dbReference type="EMBL" id="DF967972">
    <property type="protein sequence ID" value="GAP14220.1"/>
    <property type="molecule type" value="Genomic_DNA"/>
</dbReference>
<dbReference type="Gene3D" id="2.60.40.10">
    <property type="entry name" value="Immunoglobulins"/>
    <property type="match status" value="1"/>
</dbReference>
<dbReference type="InterPro" id="IPR013783">
    <property type="entry name" value="Ig-like_fold"/>
</dbReference>
<name>A0A0S7B9N1_9CHLR</name>
<accession>A0A0S7B9N1</accession>
<dbReference type="RefSeq" id="WP_075073498.1">
    <property type="nucleotide sequence ID" value="NZ_DF967972.1"/>
</dbReference>
<dbReference type="Proteomes" id="UP000055060">
    <property type="component" value="Unassembled WGS sequence"/>
</dbReference>
<dbReference type="CDD" id="cd14947">
    <property type="entry name" value="NBR1_like"/>
    <property type="match status" value="1"/>
</dbReference>
<dbReference type="OrthoDB" id="166850at2"/>
<gene>
    <name evidence="2" type="ORF">LARV_01986</name>
</gene>
<evidence type="ECO:0000313" key="3">
    <source>
        <dbReference type="Proteomes" id="UP000055060"/>
    </source>
</evidence>
<dbReference type="PANTHER" id="PTHR20930:SF0">
    <property type="entry name" value="PROTEIN ILRUN"/>
    <property type="match status" value="1"/>
</dbReference>
<proteinExistence type="predicted"/>
<dbReference type="STRING" id="360412.LARV_01986"/>
<feature type="domain" description="Nbr1 FW" evidence="1">
    <location>
        <begin position="81"/>
        <end position="178"/>
    </location>
</feature>
<protein>
    <recommendedName>
        <fullName evidence="1">Nbr1 FW domain-containing protein</fullName>
    </recommendedName>
</protein>
<organism evidence="2">
    <name type="scientific">Longilinea arvoryzae</name>
    <dbReference type="NCBI Taxonomy" id="360412"/>
    <lineage>
        <taxon>Bacteria</taxon>
        <taxon>Bacillati</taxon>
        <taxon>Chloroflexota</taxon>
        <taxon>Anaerolineae</taxon>
        <taxon>Anaerolineales</taxon>
        <taxon>Anaerolineaceae</taxon>
        <taxon>Longilinea</taxon>
    </lineage>
</organism>
<reference evidence="2" key="1">
    <citation type="submission" date="2015-07" db="EMBL/GenBank/DDBJ databases">
        <title>Draft Genome Sequences of Anaerolinea thermolimosa IMO-1, Bellilinea caldifistulae GOMI-1, Leptolinea tardivitalis YMTK-2, Levilinea saccharolytica KIBI-1,Longilinea arvoryzae KOME-1, Previously Described as Members of the Anaerolineaceae (Chloroflexi).</title>
        <authorList>
            <person name="Sekiguchi Y."/>
            <person name="Ohashi A."/>
            <person name="Matsuura N."/>
            <person name="Tourlousse M.D."/>
        </authorList>
    </citation>
    <scope>NUCLEOTIDE SEQUENCE [LARGE SCALE GENOMIC DNA]</scope>
    <source>
        <strain evidence="2">KOME-1</strain>
    </source>
</reference>
<evidence type="ECO:0000313" key="2">
    <source>
        <dbReference type="EMBL" id="GAP14220.1"/>
    </source>
</evidence>
<dbReference type="AlphaFoldDB" id="A0A0S7B9N1"/>
<dbReference type="InterPro" id="IPR032350">
    <property type="entry name" value="Nbr1_FW"/>
</dbReference>
<dbReference type="Pfam" id="PF16158">
    <property type="entry name" value="N_BRCA1_IG"/>
    <property type="match status" value="1"/>
</dbReference>
<sequence length="191" mass="20267">MASKSDLIRIGILLAALTIFVQGCNAIRPIRPAPNPDSTPFLAPTFVPTPIPPGVTVDPSTLRPTATPPCEDGLSFLTDLTIPDGSDVAAGATMDKRWEVQNSGTCNWTEDYSLHLIAGVDLGTQPEQALYPARSGMRAVIRMVFQAPIEPGSYRSAWQAYGPSGEAFGDPIFIDIVVSSAAVEETTQPAP</sequence>
<evidence type="ECO:0000259" key="1">
    <source>
        <dbReference type="Pfam" id="PF16158"/>
    </source>
</evidence>
<keyword evidence="3" id="KW-1185">Reference proteome</keyword>
<dbReference type="PROSITE" id="PS51257">
    <property type="entry name" value="PROKAR_LIPOPROTEIN"/>
    <property type="match status" value="1"/>
</dbReference>
<dbReference type="PANTHER" id="PTHR20930">
    <property type="entry name" value="OVARIAN CARCINOMA ANTIGEN CA125-RELATED"/>
    <property type="match status" value="1"/>
</dbReference>